<protein>
    <submittedName>
        <fullName evidence="2">Uncharacterized protein</fullName>
    </submittedName>
</protein>
<feature type="region of interest" description="Disordered" evidence="1">
    <location>
        <begin position="212"/>
        <end position="234"/>
    </location>
</feature>
<feature type="region of interest" description="Disordered" evidence="1">
    <location>
        <begin position="266"/>
        <end position="287"/>
    </location>
</feature>
<feature type="region of interest" description="Disordered" evidence="1">
    <location>
        <begin position="168"/>
        <end position="188"/>
    </location>
</feature>
<dbReference type="EMBL" id="JABFUD020000018">
    <property type="protein sequence ID" value="KAI5066043.1"/>
    <property type="molecule type" value="Genomic_DNA"/>
</dbReference>
<accession>A0A9D4UDL5</accession>
<evidence type="ECO:0000313" key="3">
    <source>
        <dbReference type="Proteomes" id="UP000886520"/>
    </source>
</evidence>
<organism evidence="2 3">
    <name type="scientific">Adiantum capillus-veneris</name>
    <name type="common">Maidenhair fern</name>
    <dbReference type="NCBI Taxonomy" id="13818"/>
    <lineage>
        <taxon>Eukaryota</taxon>
        <taxon>Viridiplantae</taxon>
        <taxon>Streptophyta</taxon>
        <taxon>Embryophyta</taxon>
        <taxon>Tracheophyta</taxon>
        <taxon>Polypodiopsida</taxon>
        <taxon>Polypodiidae</taxon>
        <taxon>Polypodiales</taxon>
        <taxon>Pteridineae</taxon>
        <taxon>Pteridaceae</taxon>
        <taxon>Vittarioideae</taxon>
        <taxon>Adiantum</taxon>
    </lineage>
</organism>
<evidence type="ECO:0000313" key="2">
    <source>
        <dbReference type="EMBL" id="KAI5066043.1"/>
    </source>
</evidence>
<dbReference type="OrthoDB" id="10325285at2759"/>
<proteinExistence type="predicted"/>
<evidence type="ECO:0000256" key="1">
    <source>
        <dbReference type="SAM" id="MobiDB-lite"/>
    </source>
</evidence>
<name>A0A9D4UDL5_ADICA</name>
<dbReference type="AlphaFoldDB" id="A0A9D4UDL5"/>
<comment type="caution">
    <text evidence="2">The sequence shown here is derived from an EMBL/GenBank/DDBJ whole genome shotgun (WGS) entry which is preliminary data.</text>
</comment>
<reference evidence="2" key="1">
    <citation type="submission" date="2021-01" db="EMBL/GenBank/DDBJ databases">
        <title>Adiantum capillus-veneris genome.</title>
        <authorList>
            <person name="Fang Y."/>
            <person name="Liao Q."/>
        </authorList>
    </citation>
    <scope>NUCLEOTIDE SEQUENCE</scope>
    <source>
        <strain evidence="2">H3</strain>
        <tissue evidence="2">Leaf</tissue>
    </source>
</reference>
<sequence length="287" mass="32017">MAMAMVMTPSCVQQTLRARSNPADWQNRVQRLWGFRRQHWENFRKGKSNAVPTSASATPRCLTARSAPELRPLSAHHLKPLLPQKSRPFCSVANSARSHSKPSTPFYKPSAWKEELVPVPLGLATQTQSQLLVGLVTRGSEAFLEQLQRPHKSYANFQLLKLGPRLSGFGSKPSPASQAALEQSLKKEQLRHRAPIDAGNVAFGRSNYGSFLTRNSDKTPRKLVGQEKPTTADTASACRARRDVINTIQEYHINAEVCAQLTKHAENAQSERRVSSARSLRRESLFQ</sequence>
<keyword evidence="3" id="KW-1185">Reference proteome</keyword>
<gene>
    <name evidence="2" type="ORF">GOP47_0018667</name>
</gene>
<dbReference type="Proteomes" id="UP000886520">
    <property type="component" value="Chromosome 18"/>
</dbReference>